<organism evidence="10 11">
    <name type="scientific">Nonomuraea soli</name>
    <dbReference type="NCBI Taxonomy" id="1032476"/>
    <lineage>
        <taxon>Bacteria</taxon>
        <taxon>Bacillati</taxon>
        <taxon>Actinomycetota</taxon>
        <taxon>Actinomycetes</taxon>
        <taxon>Streptosporangiales</taxon>
        <taxon>Streptosporangiaceae</taxon>
        <taxon>Nonomuraea</taxon>
    </lineage>
</organism>
<dbReference type="InterPro" id="IPR011527">
    <property type="entry name" value="ABC1_TM_dom"/>
</dbReference>
<dbReference type="SUPFAM" id="SSF52540">
    <property type="entry name" value="P-loop containing nucleoside triphosphate hydrolases"/>
    <property type="match status" value="1"/>
</dbReference>
<gene>
    <name evidence="10" type="ORF">HNR30_006267</name>
</gene>
<keyword evidence="4 10" id="KW-0067">ATP-binding</keyword>
<dbReference type="SMART" id="SM00382">
    <property type="entry name" value="AAA"/>
    <property type="match status" value="1"/>
</dbReference>
<feature type="transmembrane region" description="Helical" evidence="7">
    <location>
        <begin position="267"/>
        <end position="285"/>
    </location>
</feature>
<evidence type="ECO:0000256" key="5">
    <source>
        <dbReference type="ARBA" id="ARBA00022989"/>
    </source>
</evidence>
<sequence>MRDGDRLMAGAARHSGPWPVLLALAAVAGAAAELAMPYLIGRAIDTGGAPGWLIAAVAVVIGCECLAVLARGLTGARAAAWIRRAVVRHVLDAGTLMRTHAPGELTLRAGLNADEAGRAPEAMVSAVALVVPTAGALIALTLIDPRLTLALGAGIVAIVLILRAFLRTGGALSGAYQEVQGRIAARLAEALTGARTIAAAGTARREAERVLAPLPELRAHGLALWRATAAAGVRAGVMTPVLEVAVLAAGGWLLAAGQLTVGELYAAARYAVLGSALGGALGYVGQLARARSAASRVAEVLAVPPMAHGTRELPPGPGTLEFRGIPAGDLVVAGGSCVALVGRSGAGKTMLAELAGRLRDPEHGTVLIDGVPLPELSRESLRAAVGYAFERPVLLGETVGAAIGMGGADLGGAARAAQADTFVRLLPEGFMTPLTATPMSGGERQRLGLARALAAPRRLLVLDDATSSLDTVTERRVSDALFGQYGGRTRLVVAHRATTAARADRVVWVQEGRIRAAAPHGELWEDPDYRAVFAEGTL</sequence>
<evidence type="ECO:0000256" key="2">
    <source>
        <dbReference type="ARBA" id="ARBA00022692"/>
    </source>
</evidence>
<name>A0A7W0HTC3_9ACTN</name>
<feature type="transmembrane region" description="Helical" evidence="7">
    <location>
        <begin position="149"/>
        <end position="166"/>
    </location>
</feature>
<dbReference type="Proteomes" id="UP000530928">
    <property type="component" value="Unassembled WGS sequence"/>
</dbReference>
<evidence type="ECO:0000259" key="9">
    <source>
        <dbReference type="PROSITE" id="PS50929"/>
    </source>
</evidence>
<feature type="domain" description="ABC transporter" evidence="8">
    <location>
        <begin position="295"/>
        <end position="536"/>
    </location>
</feature>
<keyword evidence="6 7" id="KW-0472">Membrane</keyword>
<dbReference type="SUPFAM" id="SSF90123">
    <property type="entry name" value="ABC transporter transmembrane region"/>
    <property type="match status" value="1"/>
</dbReference>
<dbReference type="PANTHER" id="PTHR43394:SF1">
    <property type="entry name" value="ATP-BINDING CASSETTE SUB-FAMILY B MEMBER 10, MITOCHONDRIAL"/>
    <property type="match status" value="1"/>
</dbReference>
<protein>
    <submittedName>
        <fullName evidence="10">ATP-binding cassette subfamily B protein</fullName>
    </submittedName>
</protein>
<dbReference type="GO" id="GO:0016887">
    <property type="term" value="F:ATP hydrolysis activity"/>
    <property type="evidence" value="ECO:0007669"/>
    <property type="project" value="InterPro"/>
</dbReference>
<evidence type="ECO:0000256" key="4">
    <source>
        <dbReference type="ARBA" id="ARBA00022840"/>
    </source>
</evidence>
<dbReference type="InterPro" id="IPR017871">
    <property type="entry name" value="ABC_transporter-like_CS"/>
</dbReference>
<dbReference type="InterPro" id="IPR036640">
    <property type="entry name" value="ABC1_TM_sf"/>
</dbReference>
<dbReference type="InterPro" id="IPR003593">
    <property type="entry name" value="AAA+_ATPase"/>
</dbReference>
<dbReference type="Gene3D" id="1.20.1560.10">
    <property type="entry name" value="ABC transporter type 1, transmembrane domain"/>
    <property type="match status" value="1"/>
</dbReference>
<feature type="transmembrane region" description="Helical" evidence="7">
    <location>
        <begin position="122"/>
        <end position="143"/>
    </location>
</feature>
<keyword evidence="5 7" id="KW-1133">Transmembrane helix</keyword>
<dbReference type="InterPro" id="IPR027417">
    <property type="entry name" value="P-loop_NTPase"/>
</dbReference>
<comment type="subcellular location">
    <subcellularLocation>
        <location evidence="1">Cell membrane</location>
        <topology evidence="1">Multi-pass membrane protein</topology>
    </subcellularLocation>
</comment>
<feature type="domain" description="ABC transmembrane type-1" evidence="9">
    <location>
        <begin position="20"/>
        <end position="289"/>
    </location>
</feature>
<dbReference type="PROSITE" id="PS50893">
    <property type="entry name" value="ABC_TRANSPORTER_2"/>
    <property type="match status" value="1"/>
</dbReference>
<dbReference type="InterPro" id="IPR003439">
    <property type="entry name" value="ABC_transporter-like_ATP-bd"/>
</dbReference>
<dbReference type="Pfam" id="PF00005">
    <property type="entry name" value="ABC_tran"/>
    <property type="match status" value="1"/>
</dbReference>
<dbReference type="CDD" id="cd03228">
    <property type="entry name" value="ABCC_MRP_Like"/>
    <property type="match status" value="1"/>
</dbReference>
<evidence type="ECO:0000256" key="1">
    <source>
        <dbReference type="ARBA" id="ARBA00004651"/>
    </source>
</evidence>
<dbReference type="InterPro" id="IPR039421">
    <property type="entry name" value="Type_1_exporter"/>
</dbReference>
<dbReference type="Gene3D" id="3.40.50.300">
    <property type="entry name" value="P-loop containing nucleotide triphosphate hydrolases"/>
    <property type="match status" value="1"/>
</dbReference>
<accession>A0A7W0HTC3</accession>
<comment type="caution">
    <text evidence="10">The sequence shown here is derived from an EMBL/GenBank/DDBJ whole genome shotgun (WGS) entry which is preliminary data.</text>
</comment>
<dbReference type="PANTHER" id="PTHR43394">
    <property type="entry name" value="ATP-DEPENDENT PERMEASE MDL1, MITOCHONDRIAL"/>
    <property type="match status" value="1"/>
</dbReference>
<proteinExistence type="predicted"/>
<evidence type="ECO:0000256" key="3">
    <source>
        <dbReference type="ARBA" id="ARBA00022741"/>
    </source>
</evidence>
<keyword evidence="11" id="KW-1185">Reference proteome</keyword>
<evidence type="ECO:0000313" key="11">
    <source>
        <dbReference type="Proteomes" id="UP000530928"/>
    </source>
</evidence>
<dbReference type="Pfam" id="PF00664">
    <property type="entry name" value="ABC_membrane"/>
    <property type="match status" value="1"/>
</dbReference>
<keyword evidence="3" id="KW-0547">Nucleotide-binding</keyword>
<keyword evidence="2 7" id="KW-0812">Transmembrane</keyword>
<dbReference type="PROSITE" id="PS50929">
    <property type="entry name" value="ABC_TM1F"/>
    <property type="match status" value="1"/>
</dbReference>
<evidence type="ECO:0000313" key="10">
    <source>
        <dbReference type="EMBL" id="MBA2894895.1"/>
    </source>
</evidence>
<reference evidence="10 11" key="1">
    <citation type="submission" date="2020-07" db="EMBL/GenBank/DDBJ databases">
        <title>Genomic Encyclopedia of Type Strains, Phase IV (KMG-IV): sequencing the most valuable type-strain genomes for metagenomic binning, comparative biology and taxonomic classification.</title>
        <authorList>
            <person name="Goeker M."/>
        </authorList>
    </citation>
    <scope>NUCLEOTIDE SEQUENCE [LARGE SCALE GENOMIC DNA]</scope>
    <source>
        <strain evidence="10 11">DSM 45533</strain>
    </source>
</reference>
<feature type="transmembrane region" description="Helical" evidence="7">
    <location>
        <begin position="235"/>
        <end position="255"/>
    </location>
</feature>
<feature type="transmembrane region" description="Helical" evidence="7">
    <location>
        <begin position="52"/>
        <end position="74"/>
    </location>
</feature>
<dbReference type="GO" id="GO:0005524">
    <property type="term" value="F:ATP binding"/>
    <property type="evidence" value="ECO:0007669"/>
    <property type="project" value="UniProtKB-KW"/>
</dbReference>
<dbReference type="AlphaFoldDB" id="A0A7W0HTC3"/>
<dbReference type="GO" id="GO:0015421">
    <property type="term" value="F:ABC-type oligopeptide transporter activity"/>
    <property type="evidence" value="ECO:0007669"/>
    <property type="project" value="TreeGrafter"/>
</dbReference>
<evidence type="ECO:0000259" key="8">
    <source>
        <dbReference type="PROSITE" id="PS50893"/>
    </source>
</evidence>
<dbReference type="GO" id="GO:0005886">
    <property type="term" value="C:plasma membrane"/>
    <property type="evidence" value="ECO:0007669"/>
    <property type="project" value="UniProtKB-SubCell"/>
</dbReference>
<evidence type="ECO:0000256" key="6">
    <source>
        <dbReference type="ARBA" id="ARBA00023136"/>
    </source>
</evidence>
<evidence type="ECO:0000256" key="7">
    <source>
        <dbReference type="SAM" id="Phobius"/>
    </source>
</evidence>
<dbReference type="EMBL" id="JACDUR010000006">
    <property type="protein sequence ID" value="MBA2894895.1"/>
    <property type="molecule type" value="Genomic_DNA"/>
</dbReference>
<dbReference type="PROSITE" id="PS00211">
    <property type="entry name" value="ABC_TRANSPORTER_1"/>
    <property type="match status" value="1"/>
</dbReference>
<dbReference type="RefSeq" id="WP_181613606.1">
    <property type="nucleotide sequence ID" value="NZ_BAABAM010000004.1"/>
</dbReference>
<feature type="transmembrane region" description="Helical" evidence="7">
    <location>
        <begin position="20"/>
        <end position="40"/>
    </location>
</feature>